<evidence type="ECO:0000313" key="2">
    <source>
        <dbReference type="Proteomes" id="UP000708208"/>
    </source>
</evidence>
<name>A0A8J2NJ14_9HEXA</name>
<dbReference type="GO" id="GO:0000159">
    <property type="term" value="C:protein phosphatase type 2A complex"/>
    <property type="evidence" value="ECO:0007669"/>
    <property type="project" value="InterPro"/>
</dbReference>
<dbReference type="GO" id="GO:0019888">
    <property type="term" value="F:protein phosphatase regulator activity"/>
    <property type="evidence" value="ECO:0007669"/>
    <property type="project" value="InterPro"/>
</dbReference>
<comment type="caution">
    <text evidence="1">The sequence shown here is derived from an EMBL/GenBank/DDBJ whole genome shotgun (WGS) entry which is preliminary data.</text>
</comment>
<organism evidence="1 2">
    <name type="scientific">Allacma fusca</name>
    <dbReference type="NCBI Taxonomy" id="39272"/>
    <lineage>
        <taxon>Eukaryota</taxon>
        <taxon>Metazoa</taxon>
        <taxon>Ecdysozoa</taxon>
        <taxon>Arthropoda</taxon>
        <taxon>Hexapoda</taxon>
        <taxon>Collembola</taxon>
        <taxon>Symphypleona</taxon>
        <taxon>Sminthuridae</taxon>
        <taxon>Allacma</taxon>
    </lineage>
</organism>
<dbReference type="PANTHER" id="PTHR10257">
    <property type="entry name" value="SERINE/THREONINE PROTEIN PHOSPHATASE 2A PP2A REGULATORY SUBUNIT B"/>
    <property type="match status" value="1"/>
</dbReference>
<dbReference type="InterPro" id="IPR002554">
    <property type="entry name" value="PP2A_B56"/>
</dbReference>
<proteinExistence type="predicted"/>
<gene>
    <name evidence="1" type="ORF">AFUS01_LOCUS1065</name>
</gene>
<keyword evidence="2" id="KW-1185">Reference proteome</keyword>
<dbReference type="PANTHER" id="PTHR10257:SF3">
    <property type="entry name" value="SERINE_THREONINE-PROTEIN PHOSPHATASE 2A 56 KDA REGULATORY SUBUNIT GAMMA ISOFORM"/>
    <property type="match status" value="1"/>
</dbReference>
<sequence length="408" mass="46460">MRSGKTKRNNEAHDVGPASKVIKLETKDLKPVIKIEPIIKGDTIKKELPLQGKPYFHNSNNSKLDECLEGKNTIKKDTSFNYSNNCHMLNNYSEPDKTIQDIKAISSRLFKSYMEKENFCEEKDWLVMEVPFQKILKFLETDGFKSKGAEKGLGKDFVLKLTEMIPKAGALEIPLVLKILRQTYTKLVHLRKIIREEFIVLLKGVIKVGEAPGWVSNLLGLVASIIKGLEVPLKIEHVLFFQGILLPLHKVHNLSTFHAQLISCTTFFIKKDPELCHSAVGFLRELWSNVEADTQMILLDEIRDIACLLNDEVSNCRSIVTSIFVLIADCFSTCDSQKVLEKSLYFWSKTGPEKLLREKIHIIMPIVFQSVRGLTKSSDSLIVGLAYNVLKILMDTDPQLFKQLRIRK</sequence>
<accession>A0A8J2NJ14</accession>
<reference evidence="1" key="1">
    <citation type="submission" date="2021-06" db="EMBL/GenBank/DDBJ databases">
        <authorList>
            <person name="Hodson N. C."/>
            <person name="Mongue J. A."/>
            <person name="Jaron S. K."/>
        </authorList>
    </citation>
    <scope>NUCLEOTIDE SEQUENCE</scope>
</reference>
<protein>
    <submittedName>
        <fullName evidence="1">Uncharacterized protein</fullName>
    </submittedName>
</protein>
<dbReference type="Proteomes" id="UP000708208">
    <property type="component" value="Unassembled WGS sequence"/>
</dbReference>
<dbReference type="EMBL" id="CAJVCH010005893">
    <property type="protein sequence ID" value="CAG7659224.1"/>
    <property type="molecule type" value="Genomic_DNA"/>
</dbReference>
<dbReference type="Pfam" id="PF01603">
    <property type="entry name" value="B56"/>
    <property type="match status" value="1"/>
</dbReference>
<evidence type="ECO:0000313" key="1">
    <source>
        <dbReference type="EMBL" id="CAG7659224.1"/>
    </source>
</evidence>
<dbReference type="AlphaFoldDB" id="A0A8J2NJ14"/>
<dbReference type="GO" id="GO:0007165">
    <property type="term" value="P:signal transduction"/>
    <property type="evidence" value="ECO:0007669"/>
    <property type="project" value="InterPro"/>
</dbReference>